<dbReference type="InterPro" id="IPR007864">
    <property type="entry name" value="UreE_C_dom"/>
</dbReference>
<evidence type="ECO:0000313" key="9">
    <source>
        <dbReference type="Proteomes" id="UP000244527"/>
    </source>
</evidence>
<dbReference type="Gene3D" id="3.30.70.790">
    <property type="entry name" value="UreE, C-terminal domain"/>
    <property type="match status" value="1"/>
</dbReference>
<dbReference type="Gene3D" id="2.60.260.20">
    <property type="entry name" value="Urease metallochaperone UreE, N-terminal domain"/>
    <property type="match status" value="1"/>
</dbReference>
<evidence type="ECO:0000313" key="8">
    <source>
        <dbReference type="EMBL" id="AWG20571.1"/>
    </source>
</evidence>
<dbReference type="GO" id="GO:0006457">
    <property type="term" value="P:protein folding"/>
    <property type="evidence" value="ECO:0007669"/>
    <property type="project" value="InterPro"/>
</dbReference>
<dbReference type="GO" id="GO:0019627">
    <property type="term" value="P:urea metabolic process"/>
    <property type="evidence" value="ECO:0007669"/>
    <property type="project" value="InterPro"/>
</dbReference>
<dbReference type="AlphaFoldDB" id="A0A2S1LA09"/>
<dbReference type="GO" id="GO:0065003">
    <property type="term" value="P:protein-containing complex assembly"/>
    <property type="evidence" value="ECO:0007669"/>
    <property type="project" value="InterPro"/>
</dbReference>
<feature type="domain" description="Urease accessory protein UreE C-terminal" evidence="7">
    <location>
        <begin position="78"/>
        <end position="133"/>
    </location>
</feature>
<dbReference type="GO" id="GO:0016151">
    <property type="term" value="F:nickel cation binding"/>
    <property type="evidence" value="ECO:0007669"/>
    <property type="project" value="UniProtKB-UniRule"/>
</dbReference>
<name>A0A2S1LA09_9FLAO</name>
<organism evidence="8 9">
    <name type="scientific">Flavobacterium faecale</name>
    <dbReference type="NCBI Taxonomy" id="1355330"/>
    <lineage>
        <taxon>Bacteria</taxon>
        <taxon>Pseudomonadati</taxon>
        <taxon>Bacteroidota</taxon>
        <taxon>Flavobacteriia</taxon>
        <taxon>Flavobacteriales</taxon>
        <taxon>Flavobacteriaceae</taxon>
        <taxon>Flavobacterium</taxon>
    </lineage>
</organism>
<gene>
    <name evidence="5" type="primary">ureE</name>
    <name evidence="8" type="ORF">FFWV33_02995</name>
</gene>
<dbReference type="KEGG" id="ffa:FFWV33_02995"/>
<evidence type="ECO:0000256" key="2">
    <source>
        <dbReference type="ARBA" id="ARBA00022490"/>
    </source>
</evidence>
<comment type="subcellular location">
    <subcellularLocation>
        <location evidence="1 5">Cytoplasm</location>
    </subcellularLocation>
</comment>
<feature type="domain" description="UreE urease accessory N-terminal" evidence="6">
    <location>
        <begin position="21"/>
        <end position="67"/>
    </location>
</feature>
<evidence type="ECO:0000256" key="3">
    <source>
        <dbReference type="ARBA" id="ARBA00022596"/>
    </source>
</evidence>
<dbReference type="InterPro" id="IPR004029">
    <property type="entry name" value="UreE_N"/>
</dbReference>
<dbReference type="Pfam" id="PF02814">
    <property type="entry name" value="UreE_N"/>
    <property type="match status" value="1"/>
</dbReference>
<dbReference type="SUPFAM" id="SSF69737">
    <property type="entry name" value="Urease metallochaperone UreE, C-terminal domain"/>
    <property type="match status" value="1"/>
</dbReference>
<dbReference type="Proteomes" id="UP000244527">
    <property type="component" value="Chromosome"/>
</dbReference>
<evidence type="ECO:0000259" key="7">
    <source>
        <dbReference type="Pfam" id="PF05194"/>
    </source>
</evidence>
<dbReference type="GO" id="GO:0005737">
    <property type="term" value="C:cytoplasm"/>
    <property type="evidence" value="ECO:0007669"/>
    <property type="project" value="UniProtKB-SubCell"/>
</dbReference>
<evidence type="ECO:0000256" key="1">
    <source>
        <dbReference type="ARBA" id="ARBA00004496"/>
    </source>
</evidence>
<accession>A0A2S1LA09</accession>
<dbReference type="PIRSF" id="PIRSF036402">
    <property type="entry name" value="Ureas_acces_UreE"/>
    <property type="match status" value="1"/>
</dbReference>
<keyword evidence="3 5" id="KW-0533">Nickel</keyword>
<reference evidence="8 9" key="1">
    <citation type="submission" date="2017-04" db="EMBL/GenBank/DDBJ databases">
        <title>Compelte genome sequence of WV33.</title>
        <authorList>
            <person name="Lee P.C."/>
        </authorList>
    </citation>
    <scope>NUCLEOTIDE SEQUENCE [LARGE SCALE GENOMIC DNA]</scope>
    <source>
        <strain evidence="8 9">WV33</strain>
    </source>
</reference>
<comment type="similarity">
    <text evidence="5">Belongs to the UreE family.</text>
</comment>
<evidence type="ECO:0000256" key="5">
    <source>
        <dbReference type="HAMAP-Rule" id="MF_00822"/>
    </source>
</evidence>
<dbReference type="InterPro" id="IPR012406">
    <property type="entry name" value="UreE"/>
</dbReference>
<proteinExistence type="inferred from homology"/>
<dbReference type="EMBL" id="CP020918">
    <property type="protein sequence ID" value="AWG20571.1"/>
    <property type="molecule type" value="Genomic_DNA"/>
</dbReference>
<protein>
    <recommendedName>
        <fullName evidence="5">Urease accessory protein UreE</fullName>
    </recommendedName>
</protein>
<keyword evidence="2 5" id="KW-0963">Cytoplasm</keyword>
<dbReference type="CDD" id="cd00571">
    <property type="entry name" value="UreE"/>
    <property type="match status" value="1"/>
</dbReference>
<keyword evidence="4 5" id="KW-0143">Chaperone</keyword>
<dbReference type="HAMAP" id="MF_00822">
    <property type="entry name" value="UreE"/>
    <property type="match status" value="1"/>
</dbReference>
<dbReference type="RefSeq" id="WP_108739530.1">
    <property type="nucleotide sequence ID" value="NZ_CP020918.1"/>
</dbReference>
<dbReference type="OrthoDB" id="9810882at2"/>
<keyword evidence="9" id="KW-1185">Reference proteome</keyword>
<dbReference type="SUPFAM" id="SSF69287">
    <property type="entry name" value="Urease metallochaperone UreE, N-terminal domain"/>
    <property type="match status" value="1"/>
</dbReference>
<comment type="function">
    <text evidence="5">Involved in urease metallocenter assembly. Binds nickel. Probably functions as a nickel donor during metallocenter assembly.</text>
</comment>
<sequence length="163" mass="18919">MIITEKIKPENSCPKERISVAVDIEWFESSKRIQHKRARDGKEFQLKFLNENPNLKHGDILFQDEDNNYVINILPCDCLVIVPKNNFETASICYEIGNKHLPLFYDNDALLVPFEKPLFRQLLAMGFEIRQEERALLTPLKTSVAPHVESDSLFSKIMNLTQK</sequence>
<dbReference type="Pfam" id="PF05194">
    <property type="entry name" value="UreE_C"/>
    <property type="match status" value="1"/>
</dbReference>
<dbReference type="GO" id="GO:0051082">
    <property type="term" value="F:unfolded protein binding"/>
    <property type="evidence" value="ECO:0007669"/>
    <property type="project" value="UniProtKB-UniRule"/>
</dbReference>
<evidence type="ECO:0000259" key="6">
    <source>
        <dbReference type="Pfam" id="PF02814"/>
    </source>
</evidence>
<evidence type="ECO:0000256" key="4">
    <source>
        <dbReference type="ARBA" id="ARBA00023186"/>
    </source>
</evidence>
<dbReference type="InterPro" id="IPR036118">
    <property type="entry name" value="UreE_N_sf"/>
</dbReference>